<gene>
    <name evidence="3" type="ORF">KK488_16185</name>
</gene>
<dbReference type="CDD" id="cd06257">
    <property type="entry name" value="DnaJ"/>
    <property type="match status" value="1"/>
</dbReference>
<dbReference type="SUPFAM" id="SSF46565">
    <property type="entry name" value="Chaperone J-domain"/>
    <property type="match status" value="1"/>
</dbReference>
<organism evidence="3 4">
    <name type="scientific">Sphingobium nicotianae</name>
    <dbReference type="NCBI Taxonomy" id="2782607"/>
    <lineage>
        <taxon>Bacteria</taxon>
        <taxon>Pseudomonadati</taxon>
        <taxon>Pseudomonadota</taxon>
        <taxon>Alphaproteobacteria</taxon>
        <taxon>Sphingomonadales</taxon>
        <taxon>Sphingomonadaceae</taxon>
        <taxon>Sphingobium</taxon>
    </lineage>
</organism>
<keyword evidence="4" id="KW-1185">Reference proteome</keyword>
<accession>A0A9X1DEL8</accession>
<evidence type="ECO:0000256" key="1">
    <source>
        <dbReference type="SAM" id="MobiDB-lite"/>
    </source>
</evidence>
<dbReference type="InterPro" id="IPR036869">
    <property type="entry name" value="J_dom_sf"/>
</dbReference>
<protein>
    <submittedName>
        <fullName evidence="3">J domain-containing protein</fullName>
    </submittedName>
</protein>
<evidence type="ECO:0000259" key="2">
    <source>
        <dbReference type="PROSITE" id="PS50076"/>
    </source>
</evidence>
<reference evidence="3" key="1">
    <citation type="submission" date="2021-05" db="EMBL/GenBank/DDBJ databases">
        <title>Genome of Sphingobium sp. strain.</title>
        <authorList>
            <person name="Fan R."/>
        </authorList>
    </citation>
    <scope>NUCLEOTIDE SEQUENCE</scope>
    <source>
        <strain evidence="3">H33</strain>
    </source>
</reference>
<dbReference type="Proteomes" id="UP001138757">
    <property type="component" value="Unassembled WGS sequence"/>
</dbReference>
<name>A0A9X1DEL8_9SPHN</name>
<sequence length="207" mass="23248">MSAQGTNEDGSRRHTRFHGRVEGANRACSQEGCENVGEFRAPPEQRRGAPDGPPQWRWFCLDHIRAFNQQYNYFKDMSAEEIDAAQRPYGGWDRETRAFSANAAGGTMPPRWADFGDPLDAIGARFKARMAEAAERHDGKPLSGEDRSALRTLGLALDADRKALRTRYTELVRRFHPDHNGGDRAHEKALQDVLAAYAHLRKAPAFV</sequence>
<evidence type="ECO:0000313" key="3">
    <source>
        <dbReference type="EMBL" id="MBT2188494.1"/>
    </source>
</evidence>
<proteinExistence type="predicted"/>
<feature type="region of interest" description="Disordered" evidence="1">
    <location>
        <begin position="1"/>
        <end position="51"/>
    </location>
</feature>
<dbReference type="Pfam" id="PF00226">
    <property type="entry name" value="DnaJ"/>
    <property type="match status" value="1"/>
</dbReference>
<dbReference type="PROSITE" id="PS50076">
    <property type="entry name" value="DNAJ_2"/>
    <property type="match status" value="1"/>
</dbReference>
<dbReference type="SMART" id="SM00271">
    <property type="entry name" value="DnaJ"/>
    <property type="match status" value="1"/>
</dbReference>
<feature type="domain" description="J" evidence="2">
    <location>
        <begin position="148"/>
        <end position="205"/>
    </location>
</feature>
<dbReference type="AlphaFoldDB" id="A0A9X1DEL8"/>
<comment type="caution">
    <text evidence="3">The sequence shown here is derived from an EMBL/GenBank/DDBJ whole genome shotgun (WGS) entry which is preliminary data.</text>
</comment>
<dbReference type="Gene3D" id="1.10.287.110">
    <property type="entry name" value="DnaJ domain"/>
    <property type="match status" value="1"/>
</dbReference>
<dbReference type="InterPro" id="IPR001623">
    <property type="entry name" value="DnaJ_domain"/>
</dbReference>
<evidence type="ECO:0000313" key="4">
    <source>
        <dbReference type="Proteomes" id="UP001138757"/>
    </source>
</evidence>
<dbReference type="EMBL" id="JAHGAW010000011">
    <property type="protein sequence ID" value="MBT2188494.1"/>
    <property type="molecule type" value="Genomic_DNA"/>
</dbReference>